<comment type="caution">
    <text evidence="2">The sequence shown here is derived from an EMBL/GenBank/DDBJ whole genome shotgun (WGS) entry which is preliminary data.</text>
</comment>
<dbReference type="Proteomes" id="UP001497472">
    <property type="component" value="Unassembled WGS sequence"/>
</dbReference>
<feature type="region of interest" description="Disordered" evidence="1">
    <location>
        <begin position="415"/>
        <end position="449"/>
    </location>
</feature>
<dbReference type="EMBL" id="CAVLEF010000156">
    <property type="protein sequence ID" value="CAK1552686.1"/>
    <property type="molecule type" value="Genomic_DNA"/>
</dbReference>
<evidence type="ECO:0000313" key="2">
    <source>
        <dbReference type="EMBL" id="CAK1552686.1"/>
    </source>
</evidence>
<proteinExistence type="predicted"/>
<evidence type="ECO:0000256" key="1">
    <source>
        <dbReference type="SAM" id="MobiDB-lite"/>
    </source>
</evidence>
<feature type="compositionally biased region" description="Polar residues" evidence="1">
    <location>
        <begin position="523"/>
        <end position="537"/>
    </location>
</feature>
<accession>A0AAV1JVC1</accession>
<organism evidence="2 3">
    <name type="scientific">Leptosia nina</name>
    <dbReference type="NCBI Taxonomy" id="320188"/>
    <lineage>
        <taxon>Eukaryota</taxon>
        <taxon>Metazoa</taxon>
        <taxon>Ecdysozoa</taxon>
        <taxon>Arthropoda</taxon>
        <taxon>Hexapoda</taxon>
        <taxon>Insecta</taxon>
        <taxon>Pterygota</taxon>
        <taxon>Neoptera</taxon>
        <taxon>Endopterygota</taxon>
        <taxon>Lepidoptera</taxon>
        <taxon>Glossata</taxon>
        <taxon>Ditrysia</taxon>
        <taxon>Papilionoidea</taxon>
        <taxon>Pieridae</taxon>
        <taxon>Pierinae</taxon>
        <taxon>Leptosia</taxon>
    </lineage>
</organism>
<reference evidence="2 3" key="1">
    <citation type="submission" date="2023-11" db="EMBL/GenBank/DDBJ databases">
        <authorList>
            <person name="Okamura Y."/>
        </authorList>
    </citation>
    <scope>NUCLEOTIDE SEQUENCE [LARGE SCALE GENOMIC DNA]</scope>
</reference>
<protein>
    <submittedName>
        <fullName evidence="2">Uncharacterized protein</fullName>
    </submittedName>
</protein>
<feature type="compositionally biased region" description="Basic and acidic residues" evidence="1">
    <location>
        <begin position="504"/>
        <end position="513"/>
    </location>
</feature>
<keyword evidence="3" id="KW-1185">Reference proteome</keyword>
<sequence>MLRLSGDTVRVMPLRTCRRRISPRTKRRYRAIKEFFKRTIGTLSNTDYVTNSSIAVSVSDLKSKIDIIEQQLEKVSKHCRNLTCVENGFNNADGSIDHKNQKRPEAETEILYETPRRNFVKSDDSENSKLKLNGNTQIMNDVQSSSYSERQLNVYKQHDRKSKQAYNESCLKTNNLKENKYDCLKRVTSSITFQACKDTHTRSHRYDVSNKSHNHDDKVKDKNRGCSEKIKRELSHRRDIEHRKSRKKKRRYSAFDEEFIEDIIRRQYKPVKLFGRKISEFSQFSAPVCRDQEYTIRNDIEEGSELCSCCFEGHRNVSHRHCRKYDLNDMRSVCDARLYGAKRHRWCKEGHTNNYNDSTLYDLIPVKEKSSPKTRRKFIEENVQYERCREVLPSPRTHKPRLNLKAQSYDYDDSLLPKRRKNVTPLKRTNNGDEMSEDFSQTSRHRRTSNEPLTLRTHVGNGNPSQNANLVNESFTGSAADKTDKALCEIKDILQSFLQEIKKDSVHSDHSEVSGKSIKHTEAQVNNKPRSSPTPNIEQCHASFVPPFGNSCCYPILPVCPINCSPYGPIPPSTSYTCASCVQNKKEIIPHVNDDTKNNSCHDETQELIKEIYKCVTRSPTTPRSKRLEHSYPRYDFQKKVLTSRSVGSSNASKHDVMVETPKMKCYSKSCEAIGSRVTTDTYSTNPTYSDTAIEKLSLDTSHSSTDTEVKKNKFSNVLKKMGLFKKKRKDVIEEVSESEGTEEVDVKPKSKPPFKQNIMNYNLHAQEYFHPPPNTRCNNCYDHGFCSPHVHTFGDDGYSAQKASYERCKHRTHPHCYSTPQYCEIPNVSSAYCHHDRDPQCHNGPQVPLCLKEIEVKSIGTQSERKLSIFPRFKKYQAPQARLNPQNTMTTQTPKEKNILFNWEKLKEKATQNASNADPMKFSLKTQKQLALGDMTMRNAMLKKLFYKRNPFSPRNLIVRTLLGKDRSSWGEPPRMYKPRMFI</sequence>
<feature type="region of interest" description="Disordered" evidence="1">
    <location>
        <begin position="504"/>
        <end position="537"/>
    </location>
</feature>
<feature type="compositionally biased region" description="Polar residues" evidence="1">
    <location>
        <begin position="427"/>
        <end position="442"/>
    </location>
</feature>
<gene>
    <name evidence="2" type="ORF">LNINA_LOCUS11717</name>
</gene>
<dbReference type="AlphaFoldDB" id="A0AAV1JVC1"/>
<evidence type="ECO:0000313" key="3">
    <source>
        <dbReference type="Proteomes" id="UP001497472"/>
    </source>
</evidence>
<name>A0AAV1JVC1_9NEOP</name>